<evidence type="ECO:0008006" key="6">
    <source>
        <dbReference type="Google" id="ProtNLM"/>
    </source>
</evidence>
<dbReference type="Gene3D" id="3.40.640.10">
    <property type="entry name" value="Type I PLP-dependent aspartate aminotransferase-like (Major domain)"/>
    <property type="match status" value="1"/>
</dbReference>
<evidence type="ECO:0000313" key="4">
    <source>
        <dbReference type="EMBL" id="OGC40484.1"/>
    </source>
</evidence>
<dbReference type="AlphaFoldDB" id="A0A1F4U6A3"/>
<dbReference type="InterPro" id="IPR005814">
    <property type="entry name" value="Aminotrans_3"/>
</dbReference>
<dbReference type="PANTHER" id="PTHR43713">
    <property type="entry name" value="GLUTAMATE-1-SEMIALDEHYDE 2,1-AMINOMUTASE"/>
    <property type="match status" value="1"/>
</dbReference>
<name>A0A1F4U6A3_UNCSA</name>
<dbReference type="InterPro" id="IPR015421">
    <property type="entry name" value="PyrdxlP-dep_Trfase_major"/>
</dbReference>
<dbReference type="InterPro" id="IPR015424">
    <property type="entry name" value="PyrdxlP-dep_Trfase"/>
</dbReference>
<gene>
    <name evidence="4" type="ORF">A2438_02210</name>
</gene>
<comment type="cofactor">
    <cofactor evidence="1">
        <name>pyridoxal 5'-phosphate</name>
        <dbReference type="ChEBI" id="CHEBI:597326"/>
    </cofactor>
</comment>
<dbReference type="InterPro" id="IPR015422">
    <property type="entry name" value="PyrdxlP-dep_Trfase_small"/>
</dbReference>
<dbReference type="Pfam" id="PF00202">
    <property type="entry name" value="Aminotran_3"/>
    <property type="match status" value="1"/>
</dbReference>
<dbReference type="Gene3D" id="3.90.1150.10">
    <property type="entry name" value="Aspartate Aminotransferase, domain 1"/>
    <property type="match status" value="1"/>
</dbReference>
<accession>A0A1F4U6A3</accession>
<evidence type="ECO:0000313" key="5">
    <source>
        <dbReference type="Proteomes" id="UP000179242"/>
    </source>
</evidence>
<dbReference type="GO" id="GO:0030170">
    <property type="term" value="F:pyridoxal phosphate binding"/>
    <property type="evidence" value="ECO:0007669"/>
    <property type="project" value="InterPro"/>
</dbReference>
<evidence type="ECO:0000256" key="2">
    <source>
        <dbReference type="ARBA" id="ARBA00022898"/>
    </source>
</evidence>
<evidence type="ECO:0000256" key="1">
    <source>
        <dbReference type="ARBA" id="ARBA00001933"/>
    </source>
</evidence>
<comment type="caution">
    <text evidence="4">The sequence shown here is derived from an EMBL/GenBank/DDBJ whole genome shotgun (WGS) entry which is preliminary data.</text>
</comment>
<dbReference type="PANTHER" id="PTHR43713:SF3">
    <property type="entry name" value="GLUTAMATE-1-SEMIALDEHYDE 2,1-AMINOMUTASE 1, CHLOROPLASTIC-RELATED"/>
    <property type="match status" value="1"/>
</dbReference>
<keyword evidence="2 3" id="KW-0663">Pyridoxal phosphate</keyword>
<organism evidence="4 5">
    <name type="scientific">candidate division WOR-1 bacterium RIFOXYC2_FULL_46_14</name>
    <dbReference type="NCBI Taxonomy" id="1802587"/>
    <lineage>
        <taxon>Bacteria</taxon>
        <taxon>Bacillati</taxon>
        <taxon>Saganbacteria</taxon>
    </lineage>
</organism>
<dbReference type="GO" id="GO:0008483">
    <property type="term" value="F:transaminase activity"/>
    <property type="evidence" value="ECO:0007669"/>
    <property type="project" value="InterPro"/>
</dbReference>
<sequence length="430" mass="48195">MKFDKSLENYNNALEVIPMGTSTFSRNPNFFVIGSSPLYIKEAKGCRIYDLDGNEFLDYAMALSIILLGYSNPEVNAAAKSAIDDGLIYTLSCQEESVLAKKIIEIVPCAEMVRFVKNGSDSCEAAIKLARNYTKKLKIITVSGYHGFHDWFTSSTPRNKGIPQLMSEWIISHNYNDLESIEKTIKEQSSDIAALIMEPIINYEPKKGFLEKIRKLTEDNNIVLIFDEMKTGFRLDVGGGQKYFNVIPDLAIFGKALANGFPLSALAGKKHLMKQLEDEKCFFSASYATEKASLAAGIKTLAIIQRDGVISHVWKMGAMLKDGIRKIIDKYELNSILDIVGLAPMTHLIIFPDKDFSVNEIRSYLQQESVKRGVLFVGYHHASFAHQSKDIEYTLQVYDEVFGLLKDALLSCSLRNKIEGKPISAFSLRD</sequence>
<dbReference type="Proteomes" id="UP000179242">
    <property type="component" value="Unassembled WGS sequence"/>
</dbReference>
<evidence type="ECO:0000256" key="3">
    <source>
        <dbReference type="RuleBase" id="RU003560"/>
    </source>
</evidence>
<proteinExistence type="inferred from homology"/>
<dbReference type="CDD" id="cd00610">
    <property type="entry name" value="OAT_like"/>
    <property type="match status" value="1"/>
</dbReference>
<protein>
    <recommendedName>
        <fullName evidence="6">Glutamate-1-semialdehyde 2,1-aminomutase</fullName>
    </recommendedName>
</protein>
<dbReference type="SUPFAM" id="SSF53383">
    <property type="entry name" value="PLP-dependent transferases"/>
    <property type="match status" value="1"/>
</dbReference>
<reference evidence="4 5" key="1">
    <citation type="journal article" date="2016" name="Nat. Commun.">
        <title>Thousands of microbial genomes shed light on interconnected biogeochemical processes in an aquifer system.</title>
        <authorList>
            <person name="Anantharaman K."/>
            <person name="Brown C.T."/>
            <person name="Hug L.A."/>
            <person name="Sharon I."/>
            <person name="Castelle C.J."/>
            <person name="Probst A.J."/>
            <person name="Thomas B.C."/>
            <person name="Singh A."/>
            <person name="Wilkins M.J."/>
            <person name="Karaoz U."/>
            <person name="Brodie E.L."/>
            <person name="Williams K.H."/>
            <person name="Hubbard S.S."/>
            <person name="Banfield J.F."/>
        </authorList>
    </citation>
    <scope>NUCLEOTIDE SEQUENCE [LARGE SCALE GENOMIC DNA]</scope>
</reference>
<comment type="similarity">
    <text evidence="3">Belongs to the class-III pyridoxal-phosphate-dependent aminotransferase family.</text>
</comment>
<dbReference type="EMBL" id="MEUJ01000004">
    <property type="protein sequence ID" value="OGC40484.1"/>
    <property type="molecule type" value="Genomic_DNA"/>
</dbReference>